<evidence type="ECO:0000259" key="3">
    <source>
        <dbReference type="PROSITE" id="PS50181"/>
    </source>
</evidence>
<dbReference type="OrthoDB" id="10323740at2759"/>
<keyword evidence="5" id="KW-1185">Reference proteome</keyword>
<dbReference type="GO" id="GO:0007264">
    <property type="term" value="P:small GTPase-mediated signal transduction"/>
    <property type="evidence" value="ECO:0007669"/>
    <property type="project" value="InterPro"/>
</dbReference>
<dbReference type="Proteomes" id="UP000444721">
    <property type="component" value="Unassembled WGS sequence"/>
</dbReference>
<dbReference type="GeneID" id="68110042"/>
<name>A0A6A5BZB5_NAEFO</name>
<dbReference type="VEuPathDB" id="AmoebaDB:NfTy_056270"/>
<dbReference type="CDD" id="cd00157">
    <property type="entry name" value="Rho"/>
    <property type="match status" value="1"/>
</dbReference>
<evidence type="ECO:0000256" key="2">
    <source>
        <dbReference type="ARBA" id="ARBA00023134"/>
    </source>
</evidence>
<dbReference type="PRINTS" id="PR00449">
    <property type="entry name" value="RASTRNSFRMNG"/>
</dbReference>
<dbReference type="GO" id="GO:0005525">
    <property type="term" value="F:GTP binding"/>
    <property type="evidence" value="ECO:0007669"/>
    <property type="project" value="UniProtKB-KW"/>
</dbReference>
<dbReference type="Gene3D" id="3.40.50.300">
    <property type="entry name" value="P-loop containing nucleotide triphosphate hydrolases"/>
    <property type="match status" value="1"/>
</dbReference>
<dbReference type="InterPro" id="IPR027417">
    <property type="entry name" value="P-loop_NTPase"/>
</dbReference>
<organism evidence="4 5">
    <name type="scientific">Naegleria fowleri</name>
    <name type="common">Brain eating amoeba</name>
    <dbReference type="NCBI Taxonomy" id="5763"/>
    <lineage>
        <taxon>Eukaryota</taxon>
        <taxon>Discoba</taxon>
        <taxon>Heterolobosea</taxon>
        <taxon>Tetramitia</taxon>
        <taxon>Eutetramitia</taxon>
        <taxon>Vahlkampfiidae</taxon>
        <taxon>Naegleria</taxon>
    </lineage>
</organism>
<dbReference type="EMBL" id="VFQX01000030">
    <property type="protein sequence ID" value="KAF0978309.1"/>
    <property type="molecule type" value="Genomic_DNA"/>
</dbReference>
<dbReference type="SUPFAM" id="SSF52540">
    <property type="entry name" value="P-loop containing nucleoside triphosphate hydrolases"/>
    <property type="match status" value="1"/>
</dbReference>
<protein>
    <recommendedName>
        <fullName evidence="3">F-box domain-containing protein</fullName>
    </recommendedName>
</protein>
<evidence type="ECO:0000256" key="1">
    <source>
        <dbReference type="ARBA" id="ARBA00022741"/>
    </source>
</evidence>
<evidence type="ECO:0000313" key="4">
    <source>
        <dbReference type="EMBL" id="KAF0978309.1"/>
    </source>
</evidence>
<reference evidence="4 5" key="1">
    <citation type="journal article" date="2019" name="Sci. Rep.">
        <title>Nanopore sequencing improves the draft genome of the human pathogenic amoeba Naegleria fowleri.</title>
        <authorList>
            <person name="Liechti N."/>
            <person name="Schurch N."/>
            <person name="Bruggmann R."/>
            <person name="Wittwer M."/>
        </authorList>
    </citation>
    <scope>NUCLEOTIDE SEQUENCE [LARGE SCALE GENOMIC DNA]</scope>
    <source>
        <strain evidence="4 5">ATCC 30894</strain>
    </source>
</reference>
<dbReference type="PROSITE" id="PS51420">
    <property type="entry name" value="RHO"/>
    <property type="match status" value="1"/>
</dbReference>
<dbReference type="AlphaFoldDB" id="A0A6A5BZB5"/>
<dbReference type="InterPro" id="IPR001806">
    <property type="entry name" value="Small_GTPase"/>
</dbReference>
<comment type="caution">
    <text evidence="4">The sequence shown here is derived from an EMBL/GenBank/DDBJ whole genome shotgun (WGS) entry which is preliminary data.</text>
</comment>
<dbReference type="PROSITE" id="PS51419">
    <property type="entry name" value="RAB"/>
    <property type="match status" value="1"/>
</dbReference>
<dbReference type="InterPro" id="IPR003578">
    <property type="entry name" value="Small_GTPase_Rho"/>
</dbReference>
<proteinExistence type="predicted"/>
<feature type="domain" description="F-box" evidence="3">
    <location>
        <begin position="7"/>
        <end position="53"/>
    </location>
</feature>
<dbReference type="PANTHER" id="PTHR24072">
    <property type="entry name" value="RHO FAMILY GTPASE"/>
    <property type="match status" value="1"/>
</dbReference>
<dbReference type="InterPro" id="IPR036047">
    <property type="entry name" value="F-box-like_dom_sf"/>
</dbReference>
<keyword evidence="1" id="KW-0547">Nucleotide-binding</keyword>
<keyword evidence="2" id="KW-0342">GTP-binding</keyword>
<dbReference type="Pfam" id="PF12937">
    <property type="entry name" value="F-box-like"/>
    <property type="match status" value="1"/>
</dbReference>
<dbReference type="PROSITE" id="PS50181">
    <property type="entry name" value="FBOX"/>
    <property type="match status" value="1"/>
</dbReference>
<dbReference type="InterPro" id="IPR001810">
    <property type="entry name" value="F-box_dom"/>
</dbReference>
<dbReference type="RefSeq" id="XP_044563022.1">
    <property type="nucleotide sequence ID" value="XM_044706061.1"/>
</dbReference>
<dbReference type="SMART" id="SM00174">
    <property type="entry name" value="RHO"/>
    <property type="match status" value="1"/>
</dbReference>
<dbReference type="Gene3D" id="1.20.1280.50">
    <property type="match status" value="1"/>
</dbReference>
<dbReference type="Pfam" id="PF00071">
    <property type="entry name" value="Ras"/>
    <property type="match status" value="1"/>
</dbReference>
<evidence type="ECO:0000313" key="5">
    <source>
        <dbReference type="Proteomes" id="UP000444721"/>
    </source>
</evidence>
<dbReference type="SMART" id="SM00175">
    <property type="entry name" value="RAB"/>
    <property type="match status" value="1"/>
</dbReference>
<dbReference type="VEuPathDB" id="AmoebaDB:FDP41_002824"/>
<dbReference type="VEuPathDB" id="AmoebaDB:NF0126560"/>
<sequence>MSQHQDDISFVDLNEDIWIKILSYIPTNQLFRIQTVNKTFSKISEHDELWRQFYKQELALLHTFDVLDVEKPVQSNFKQHLKQIYEKTISQIDKKFKEEISNLPKTKYKNTYYTKDEILNYEPPQDFQQERFNVAISGDGCIGKTSMFIRFAMGKFPNEYIPTVFDQKDIQSKWNSKYYLDLYDTAGQEYDRLRPLAFLISNLCFIAFTCLDTFCNAQSFINVAHKWVPEYRHFAPQGRMILVATRCDLRNNTKFKKEMLFRRGIRPIQFEQGELMAQKMGCMTYIETSAQDGIGFDRLDELIVKSMAIPLRSNEHKKCFLQ</sequence>
<accession>A0A6A5BZB5</accession>
<dbReference type="GO" id="GO:0003924">
    <property type="term" value="F:GTPase activity"/>
    <property type="evidence" value="ECO:0007669"/>
    <property type="project" value="InterPro"/>
</dbReference>
<dbReference type="SMART" id="SM00256">
    <property type="entry name" value="FBOX"/>
    <property type="match status" value="1"/>
</dbReference>
<gene>
    <name evidence="4" type="ORF">FDP41_002824</name>
</gene>
<dbReference type="SMART" id="SM00173">
    <property type="entry name" value="RAS"/>
    <property type="match status" value="1"/>
</dbReference>
<dbReference type="SUPFAM" id="SSF81383">
    <property type="entry name" value="F-box domain"/>
    <property type="match status" value="1"/>
</dbReference>